<sequence length="185" mass="20448">MRPSDASYFPPWAKAWMRCRCLCLASETQSGEGLDMRSTKVRVNDTEHGAMGVRDERRKMQKPNFPLPLFSLFVGPNTNLSLIGLTMAVIHHVASTETLSGPRRPARPTPAAANEDDSVELKHGRAPRGARLFPFSSRTERSSGGQLSIVLANFEPSPFLCAAEKGPKWTSDPDNHSLHFTSYSH</sequence>
<dbReference type="GeneID" id="39582273"/>
<feature type="region of interest" description="Disordered" evidence="1">
    <location>
        <begin position="96"/>
        <end position="141"/>
    </location>
</feature>
<evidence type="ECO:0000313" key="2">
    <source>
        <dbReference type="EMBL" id="ROT43018.1"/>
    </source>
</evidence>
<gene>
    <name evidence="2" type="ORF">SODALDRAFT_355209</name>
</gene>
<organism evidence="2 3">
    <name type="scientific">Sodiomyces alkalinus (strain CBS 110278 / VKM F-3762 / F11)</name>
    <name type="common">Alkaliphilic filamentous fungus</name>
    <dbReference type="NCBI Taxonomy" id="1314773"/>
    <lineage>
        <taxon>Eukaryota</taxon>
        <taxon>Fungi</taxon>
        <taxon>Dikarya</taxon>
        <taxon>Ascomycota</taxon>
        <taxon>Pezizomycotina</taxon>
        <taxon>Sordariomycetes</taxon>
        <taxon>Hypocreomycetidae</taxon>
        <taxon>Glomerellales</taxon>
        <taxon>Plectosphaerellaceae</taxon>
        <taxon>Sodiomyces</taxon>
    </lineage>
</organism>
<evidence type="ECO:0000313" key="3">
    <source>
        <dbReference type="Proteomes" id="UP000272025"/>
    </source>
</evidence>
<keyword evidence="3" id="KW-1185">Reference proteome</keyword>
<name>A0A3N2Q8P4_SODAK</name>
<dbReference type="EMBL" id="ML119051">
    <property type="protein sequence ID" value="ROT43018.1"/>
    <property type="molecule type" value="Genomic_DNA"/>
</dbReference>
<accession>A0A3N2Q8P4</accession>
<protein>
    <submittedName>
        <fullName evidence="2">Uncharacterized protein</fullName>
    </submittedName>
</protein>
<dbReference type="RefSeq" id="XP_028470824.1">
    <property type="nucleotide sequence ID" value="XM_028613795.1"/>
</dbReference>
<dbReference type="AlphaFoldDB" id="A0A3N2Q8P4"/>
<proteinExistence type="predicted"/>
<dbReference type="Proteomes" id="UP000272025">
    <property type="component" value="Unassembled WGS sequence"/>
</dbReference>
<reference evidence="2 3" key="1">
    <citation type="journal article" date="2018" name="Mol. Ecol.">
        <title>The obligate alkalophilic soda-lake fungus Sodiomyces alkalinus has shifted to a protein diet.</title>
        <authorList>
            <person name="Grum-Grzhimaylo A.A."/>
            <person name="Falkoski D.L."/>
            <person name="van den Heuvel J."/>
            <person name="Valero-Jimenez C.A."/>
            <person name="Min B."/>
            <person name="Choi I.G."/>
            <person name="Lipzen A."/>
            <person name="Daum C.G."/>
            <person name="Aanen D.K."/>
            <person name="Tsang A."/>
            <person name="Henrissat B."/>
            <person name="Bilanenko E.N."/>
            <person name="de Vries R.P."/>
            <person name="van Kan J.A.L."/>
            <person name="Grigoriev I.V."/>
            <person name="Debets A.J.M."/>
        </authorList>
    </citation>
    <scope>NUCLEOTIDE SEQUENCE [LARGE SCALE GENOMIC DNA]</scope>
    <source>
        <strain evidence="2 3">F11</strain>
    </source>
</reference>
<evidence type="ECO:0000256" key="1">
    <source>
        <dbReference type="SAM" id="MobiDB-lite"/>
    </source>
</evidence>